<dbReference type="EMBL" id="JABBGI010000010">
    <property type="protein sequence ID" value="NML70056.1"/>
    <property type="molecule type" value="Genomic_DNA"/>
</dbReference>
<dbReference type="Proteomes" id="UP000544054">
    <property type="component" value="Unassembled WGS sequence"/>
</dbReference>
<protein>
    <recommendedName>
        <fullName evidence="3">VRR-NUC domain-containing protein</fullName>
    </recommendedName>
</protein>
<proteinExistence type="predicted"/>
<accession>A0A7Y0AMH1</accession>
<name>A0A7Y0AMH1_9FLAO</name>
<organism evidence="1 2">
    <name type="scientific">Chryseobacterium antibioticum</name>
    <dbReference type="NCBI Taxonomy" id="2728847"/>
    <lineage>
        <taxon>Bacteria</taxon>
        <taxon>Pseudomonadati</taxon>
        <taxon>Bacteroidota</taxon>
        <taxon>Flavobacteriia</taxon>
        <taxon>Flavobacteriales</taxon>
        <taxon>Weeksellaceae</taxon>
        <taxon>Chryseobacterium group</taxon>
        <taxon>Chryseobacterium</taxon>
    </lineage>
</organism>
<dbReference type="InterPro" id="IPR011856">
    <property type="entry name" value="tRNA_endonuc-like_dom_sf"/>
</dbReference>
<sequence>MSDTIASVKLTEAQATRNASIQKRGFKTPDLIIFAPRGIYHGLFIELKTKTPYKKNGSLLENAHLKAQEETIKNLRELGYYADFRWTLEDAIKLIDWYLKLDADEV</sequence>
<gene>
    <name evidence="1" type="ORF">HHL23_09605</name>
</gene>
<dbReference type="RefSeq" id="WP_169234594.1">
    <property type="nucleotide sequence ID" value="NZ_JABBGI010000010.1"/>
</dbReference>
<evidence type="ECO:0000313" key="2">
    <source>
        <dbReference type="Proteomes" id="UP000544054"/>
    </source>
</evidence>
<dbReference type="GO" id="GO:0003676">
    <property type="term" value="F:nucleic acid binding"/>
    <property type="evidence" value="ECO:0007669"/>
    <property type="project" value="InterPro"/>
</dbReference>
<dbReference type="AlphaFoldDB" id="A0A7Y0AMH1"/>
<dbReference type="Gene3D" id="3.40.1350.10">
    <property type="match status" value="1"/>
</dbReference>
<evidence type="ECO:0008006" key="3">
    <source>
        <dbReference type="Google" id="ProtNLM"/>
    </source>
</evidence>
<comment type="caution">
    <text evidence="1">The sequence shown here is derived from an EMBL/GenBank/DDBJ whole genome shotgun (WGS) entry which is preliminary data.</text>
</comment>
<evidence type="ECO:0000313" key="1">
    <source>
        <dbReference type="EMBL" id="NML70056.1"/>
    </source>
</evidence>
<keyword evidence="2" id="KW-1185">Reference proteome</keyword>
<reference evidence="1 2" key="1">
    <citation type="submission" date="2020-04" db="EMBL/GenBank/DDBJ databases">
        <title>Chryseobacterium sp. RP-3-3 sp. nov., isolated from Jeju soil.</title>
        <authorList>
            <person name="Dahal R.H."/>
        </authorList>
    </citation>
    <scope>NUCLEOTIDE SEQUENCE [LARGE SCALE GENOMIC DNA]</scope>
    <source>
        <strain evidence="1 2">RP-3-3</strain>
    </source>
</reference>